<feature type="transmembrane region" description="Helical" evidence="1">
    <location>
        <begin position="447"/>
        <end position="468"/>
    </location>
</feature>
<dbReference type="PANTHER" id="PTHR32063:SF33">
    <property type="entry name" value="RND SUPERFAMILY EFFLUX PUMP PERMEASE COMPONENT"/>
    <property type="match status" value="1"/>
</dbReference>
<accession>A0A9J6PAI4</accession>
<feature type="transmembrane region" description="Helical" evidence="1">
    <location>
        <begin position="27"/>
        <end position="49"/>
    </location>
</feature>
<feature type="transmembrane region" description="Helical" evidence="1">
    <location>
        <begin position="539"/>
        <end position="559"/>
    </location>
</feature>
<dbReference type="SUPFAM" id="SSF82714">
    <property type="entry name" value="Multidrug efflux transporter AcrB TolC docking domain, DN and DC subdomains"/>
    <property type="match status" value="2"/>
</dbReference>
<dbReference type="Gene3D" id="3.30.70.1320">
    <property type="entry name" value="Multidrug efflux transporter AcrB pore domain like"/>
    <property type="match status" value="1"/>
</dbReference>
<feature type="transmembrane region" description="Helical" evidence="1">
    <location>
        <begin position="957"/>
        <end position="981"/>
    </location>
</feature>
<dbReference type="InterPro" id="IPR001036">
    <property type="entry name" value="Acrflvin-R"/>
</dbReference>
<dbReference type="SUPFAM" id="SSF82693">
    <property type="entry name" value="Multidrug efflux transporter AcrB pore domain, PN1, PN2, PC1 and PC2 subdomains"/>
    <property type="match status" value="1"/>
</dbReference>
<dbReference type="GO" id="GO:0005886">
    <property type="term" value="C:plasma membrane"/>
    <property type="evidence" value="ECO:0007669"/>
    <property type="project" value="TreeGrafter"/>
</dbReference>
<keyword evidence="1" id="KW-1133">Transmembrane helix</keyword>
<organism evidence="2 3">
    <name type="scientific">Futiania mangrovi</name>
    <dbReference type="NCBI Taxonomy" id="2959716"/>
    <lineage>
        <taxon>Bacteria</taxon>
        <taxon>Pseudomonadati</taxon>
        <taxon>Pseudomonadota</taxon>
        <taxon>Alphaproteobacteria</taxon>
        <taxon>Futianiales</taxon>
        <taxon>Futianiaceae</taxon>
        <taxon>Futiania</taxon>
    </lineage>
</organism>
<dbReference type="SUPFAM" id="SSF82866">
    <property type="entry name" value="Multidrug efflux transporter AcrB transmembrane domain"/>
    <property type="match status" value="2"/>
</dbReference>
<dbReference type="Gene3D" id="1.20.1640.10">
    <property type="entry name" value="Multidrug efflux transporter AcrB transmembrane domain"/>
    <property type="match status" value="2"/>
</dbReference>
<evidence type="ECO:0000313" key="3">
    <source>
        <dbReference type="Proteomes" id="UP001055804"/>
    </source>
</evidence>
<comment type="caution">
    <text evidence="2">The sequence shown here is derived from an EMBL/GenBank/DDBJ whole genome shotgun (WGS) entry which is preliminary data.</text>
</comment>
<feature type="transmembrane region" description="Helical" evidence="1">
    <location>
        <begin position="905"/>
        <end position="924"/>
    </location>
</feature>
<dbReference type="PRINTS" id="PR00702">
    <property type="entry name" value="ACRIFLAVINRP"/>
</dbReference>
<feature type="transmembrane region" description="Helical" evidence="1">
    <location>
        <begin position="1002"/>
        <end position="1021"/>
    </location>
</feature>
<feature type="transmembrane region" description="Helical" evidence="1">
    <location>
        <begin position="474"/>
        <end position="494"/>
    </location>
</feature>
<keyword evidence="1" id="KW-0472">Membrane</keyword>
<evidence type="ECO:0000313" key="2">
    <source>
        <dbReference type="EMBL" id="MCP1335425.1"/>
    </source>
</evidence>
<keyword evidence="1" id="KW-0812">Transmembrane</keyword>
<name>A0A9J6PAI4_9PROT</name>
<dbReference type="GO" id="GO:0042910">
    <property type="term" value="F:xenobiotic transmembrane transporter activity"/>
    <property type="evidence" value="ECO:0007669"/>
    <property type="project" value="TreeGrafter"/>
</dbReference>
<dbReference type="AlphaFoldDB" id="A0A9J6PAI4"/>
<dbReference type="RefSeq" id="WP_269331371.1">
    <property type="nucleotide sequence ID" value="NZ_JAMZFT010000001.1"/>
</dbReference>
<feature type="transmembrane region" description="Helical" evidence="1">
    <location>
        <begin position="931"/>
        <end position="951"/>
    </location>
</feature>
<dbReference type="PANTHER" id="PTHR32063">
    <property type="match status" value="1"/>
</dbReference>
<dbReference type="Gene3D" id="3.30.70.1430">
    <property type="entry name" value="Multidrug efflux transporter AcrB pore domain"/>
    <property type="match status" value="2"/>
</dbReference>
<dbReference type="InterPro" id="IPR027463">
    <property type="entry name" value="AcrB_DN_DC_subdom"/>
</dbReference>
<protein>
    <submittedName>
        <fullName evidence="2">Efflux RND transporter permease subunit</fullName>
    </submittedName>
</protein>
<reference evidence="2" key="1">
    <citation type="submission" date="2022-06" db="EMBL/GenBank/DDBJ databases">
        <title>Isolation and Genomics of Futiania mangrovii gen. nov., sp. nov., a Rare and Metabolically-versatile member in the Class Alphaproteobacteria.</title>
        <authorList>
            <person name="Liu L."/>
            <person name="Huang W.-C."/>
            <person name="Pan J."/>
            <person name="Li J."/>
            <person name="Huang Y."/>
            <person name="Du H."/>
            <person name="Liu Y."/>
            <person name="Li M."/>
        </authorList>
    </citation>
    <scope>NUCLEOTIDE SEQUENCE</scope>
    <source>
        <strain evidence="2">FT118</strain>
    </source>
</reference>
<feature type="transmembrane region" description="Helical" evidence="1">
    <location>
        <begin position="346"/>
        <end position="366"/>
    </location>
</feature>
<feature type="transmembrane region" description="Helical" evidence="1">
    <location>
        <begin position="1033"/>
        <end position="1058"/>
    </location>
</feature>
<dbReference type="Gene3D" id="3.30.70.1440">
    <property type="entry name" value="Multidrug efflux transporter AcrB pore domain"/>
    <property type="match status" value="1"/>
</dbReference>
<dbReference type="Proteomes" id="UP001055804">
    <property type="component" value="Unassembled WGS sequence"/>
</dbReference>
<dbReference type="Pfam" id="PF00873">
    <property type="entry name" value="ACR_tran"/>
    <property type="match status" value="1"/>
</dbReference>
<proteinExistence type="predicted"/>
<sequence>MSTGQAPGGGPAGESDPAQGGGLIGLFARHATAANLLMAIMAIAGLFALGQLNRQFFPDFGIEIVRITVAWPGASAEDVDANIVQAIEPEVRFLDGVDQVTTRAAEGVGVVTIEYVSGSDMQKALSEAESAVAQVTTLPEDAERPEVRRIVRYDEVARLVVSGPYSEASLIHIARGIRDTLLARGIDRVTMTGIRDPEVWVEVMPDTLRWLGMTLDDIAGTIAQANRDIPAGSLTGGERQVRSLGQETDAEGLRDLTVKALADGTQIRLSDVARVRNAFEDGQVTLMRGPHQAIELRVERSVTADALTTANIVNTYLEEIAGTLPPNLEVTQYAVSAELIRDRIRVLVENGAGGLALVLLVLFLFLNARIAFWVAVGIPVSMLATMAIMLLSGQSINMISLFGLIMAIGIVVDDAIVVSEHSDALAARGMRPLHASMLGARRMAAPVVSSTLTTIAAFLPLFVIGGIIGDIISAIPFVVVAVLIASLIECFLVLPTHMRHALRGKRDHKTSRFRAGFDRGFARFRDGPFRALVAVTISWRYATVAAAFGSLLLAVGLLAGGRLTFQFFPTPEADVIYAGVEMVAGTPRSATEEAVRTIEAALERTAARLEAEGGLAEDAADRSLIVMSLGAVGKTFGENAALQSSTSTDTLGGLYVELAPADRRAVRTREVIEAWRAEIPPVPGLKTLTLRAPRGGPPGRDLDVRLIGQDVGTLKQAAEALRSELTRFPGVSDIEDNLPYGKPETILELSDRGRALGFTTASVAAQVRGALEGAIAQRFPRGDDEVTVRVLYPEEITDTGILETMHLRSPMGMDVPLEEVVTRRETLGFAQVQRVDGRRQVAVTAELDANTTTTTQMMEALLAPRPGLEDRGERGSILGQIADTYGVSYTFKGRSEEQAETIGDMRTGALLGLVSIYLILAWVFGSYARPLAVMLTIPLGLIGAFLGHYLLGFSVTILSMIAMIGLSGIIINDSIVLITTIDERKRTQNPYEAIVDGSCDRLRAVLLTSLTTIGGLAPLIFETSLQAQFLIPMAITIVFGLAVGTALVLLVVPSLVAIQEDVRYIAAWVRGRPAAQPAE</sequence>
<gene>
    <name evidence="2" type="ORF">NJQ99_03285</name>
</gene>
<evidence type="ECO:0000256" key="1">
    <source>
        <dbReference type="SAM" id="Phobius"/>
    </source>
</evidence>
<keyword evidence="3" id="KW-1185">Reference proteome</keyword>
<dbReference type="EMBL" id="JAMZFT010000001">
    <property type="protein sequence ID" value="MCP1335425.1"/>
    <property type="molecule type" value="Genomic_DNA"/>
</dbReference>
<dbReference type="Gene3D" id="3.30.2090.10">
    <property type="entry name" value="Multidrug efflux transporter AcrB TolC docking domain, DN and DC subdomains"/>
    <property type="match status" value="2"/>
</dbReference>